<evidence type="ECO:0000256" key="1">
    <source>
        <dbReference type="SAM" id="MobiDB-lite"/>
    </source>
</evidence>
<sequence>MPLKRRDSAVIKIRATYHITSLHRYSVHNAATIWRSAMLHATRGYAAMPPCQNAILCPHGRSTRGAPSATAESGQQHSGGCPFMAGSPPPVKSRATPTPKVLNRRTPRATDHS</sequence>
<name>A0A4Y2W1B2_ARAVE</name>
<accession>A0A4Y2W1B2</accession>
<evidence type="ECO:0000313" key="3">
    <source>
        <dbReference type="Proteomes" id="UP000499080"/>
    </source>
</evidence>
<gene>
    <name evidence="2" type="ORF">AVEN_47733_1</name>
</gene>
<evidence type="ECO:0000313" key="2">
    <source>
        <dbReference type="EMBL" id="GBO31493.1"/>
    </source>
</evidence>
<dbReference type="AlphaFoldDB" id="A0A4Y2W1B2"/>
<feature type="region of interest" description="Disordered" evidence="1">
    <location>
        <begin position="62"/>
        <end position="113"/>
    </location>
</feature>
<dbReference type="EMBL" id="BGPR01054802">
    <property type="protein sequence ID" value="GBO31493.1"/>
    <property type="molecule type" value="Genomic_DNA"/>
</dbReference>
<organism evidence="2 3">
    <name type="scientific">Araneus ventricosus</name>
    <name type="common">Orbweaver spider</name>
    <name type="synonym">Epeira ventricosa</name>
    <dbReference type="NCBI Taxonomy" id="182803"/>
    <lineage>
        <taxon>Eukaryota</taxon>
        <taxon>Metazoa</taxon>
        <taxon>Ecdysozoa</taxon>
        <taxon>Arthropoda</taxon>
        <taxon>Chelicerata</taxon>
        <taxon>Arachnida</taxon>
        <taxon>Araneae</taxon>
        <taxon>Araneomorphae</taxon>
        <taxon>Entelegynae</taxon>
        <taxon>Araneoidea</taxon>
        <taxon>Araneidae</taxon>
        <taxon>Araneus</taxon>
    </lineage>
</organism>
<comment type="caution">
    <text evidence="2">The sequence shown here is derived from an EMBL/GenBank/DDBJ whole genome shotgun (WGS) entry which is preliminary data.</text>
</comment>
<protein>
    <submittedName>
        <fullName evidence="2">Uncharacterized protein</fullName>
    </submittedName>
</protein>
<reference evidence="2 3" key="1">
    <citation type="journal article" date="2019" name="Sci. Rep.">
        <title>Orb-weaving spider Araneus ventricosus genome elucidates the spidroin gene catalogue.</title>
        <authorList>
            <person name="Kono N."/>
            <person name="Nakamura H."/>
            <person name="Ohtoshi R."/>
            <person name="Moran D.A.P."/>
            <person name="Shinohara A."/>
            <person name="Yoshida Y."/>
            <person name="Fujiwara M."/>
            <person name="Mori M."/>
            <person name="Tomita M."/>
            <person name="Arakawa K."/>
        </authorList>
    </citation>
    <scope>NUCLEOTIDE SEQUENCE [LARGE SCALE GENOMIC DNA]</scope>
</reference>
<dbReference type="Proteomes" id="UP000499080">
    <property type="component" value="Unassembled WGS sequence"/>
</dbReference>
<proteinExistence type="predicted"/>
<keyword evidence="3" id="KW-1185">Reference proteome</keyword>